<sequence length="475" mass="51615">MMDILDQVKTPQGRVPVCDACVTGRPEAQGGNDSFSGSEPCFRFTLASPNDVAADARLRRLDATLEDVAFIDSASLLDVARGIGPLFGASCTESLQDWQSAAEVARATVMMQEVVNGAKPLSMLRGADSTEGFGGLVAKTLVCGGRDGSRGGNGSDSADGFAMYALSFPVDARREGGYVSALPRMPWFRKFASEEDGFNYVFANIDDYQEDGAFLSIVLLSFKREITSADFVAMLLCFCENGDQAQSVMASIARERFEAIDVPEGQDAFGLLEREGMPVAIEAELAEEDVPQLAKLVQGIVSLHLQGATVDLFRASEEDGFLAFDSALAYLWYGFARKLGQIRVGYCQQCGKPFSLAGHRGIPKRFCSDACKTKAKNERQRKLVQEVRNRFVAGESVDAIVRACYPGEAHGVAAKKVRVLLHRWVQLRHMVEEGVALGDEALANRCVGEGVCTLEEVDMVRRRCAAKNKSPKLLQ</sequence>
<name>A0A9D2UYU5_9ACTN</name>
<evidence type="ECO:0000313" key="2">
    <source>
        <dbReference type="Proteomes" id="UP000786989"/>
    </source>
</evidence>
<reference evidence="1" key="1">
    <citation type="journal article" date="2021" name="PeerJ">
        <title>Extensive microbial diversity within the chicken gut microbiome revealed by metagenomics and culture.</title>
        <authorList>
            <person name="Gilroy R."/>
            <person name="Ravi A."/>
            <person name="Getino M."/>
            <person name="Pursley I."/>
            <person name="Horton D.L."/>
            <person name="Alikhan N.F."/>
            <person name="Baker D."/>
            <person name="Gharbi K."/>
            <person name="Hall N."/>
            <person name="Watson M."/>
            <person name="Adriaenssens E.M."/>
            <person name="Foster-Nyarko E."/>
            <person name="Jarju S."/>
            <person name="Secka A."/>
            <person name="Antonio M."/>
            <person name="Oren A."/>
            <person name="Chaudhuri R.R."/>
            <person name="La Ragione R."/>
            <person name="Hildebrand F."/>
            <person name="Pallen M.J."/>
        </authorList>
    </citation>
    <scope>NUCLEOTIDE SEQUENCE</scope>
    <source>
        <strain evidence="1">ChiGjej6B6-11269</strain>
    </source>
</reference>
<dbReference type="Proteomes" id="UP000786989">
    <property type="component" value="Unassembled WGS sequence"/>
</dbReference>
<evidence type="ECO:0000313" key="1">
    <source>
        <dbReference type="EMBL" id="HJF66563.1"/>
    </source>
</evidence>
<protein>
    <submittedName>
        <fullName evidence="1">Uncharacterized protein</fullName>
    </submittedName>
</protein>
<dbReference type="AlphaFoldDB" id="A0A9D2UYU5"/>
<dbReference type="EMBL" id="DYWI01000203">
    <property type="protein sequence ID" value="HJF66563.1"/>
    <property type="molecule type" value="Genomic_DNA"/>
</dbReference>
<proteinExistence type="predicted"/>
<organism evidence="1 2">
    <name type="scientific">Slackia equolifaciens</name>
    <dbReference type="NCBI Taxonomy" id="498718"/>
    <lineage>
        <taxon>Bacteria</taxon>
        <taxon>Bacillati</taxon>
        <taxon>Actinomycetota</taxon>
        <taxon>Coriobacteriia</taxon>
        <taxon>Eggerthellales</taxon>
        <taxon>Eggerthellaceae</taxon>
        <taxon>Slackia</taxon>
    </lineage>
</organism>
<accession>A0A9D2UYU5</accession>
<comment type="caution">
    <text evidence="1">The sequence shown here is derived from an EMBL/GenBank/DDBJ whole genome shotgun (WGS) entry which is preliminary data.</text>
</comment>
<gene>
    <name evidence="1" type="ORF">K8U77_10695</name>
</gene>
<reference evidence="1" key="2">
    <citation type="submission" date="2021-09" db="EMBL/GenBank/DDBJ databases">
        <authorList>
            <person name="Gilroy R."/>
        </authorList>
    </citation>
    <scope>NUCLEOTIDE SEQUENCE</scope>
    <source>
        <strain evidence="1">ChiGjej6B6-11269</strain>
    </source>
</reference>